<name>A0A5N0YKT0_9ENTE</name>
<reference evidence="1 2" key="1">
    <citation type="submission" date="2019-09" db="EMBL/GenBank/DDBJ databases">
        <title>Vancomyinc resistant enterococci isolated from farm animals in Switzerland.</title>
        <authorList>
            <person name="Stevens M.J.A."/>
            <person name="Stephan R."/>
            <person name="Morach M."/>
            <person name="Nuesch-Inderbinen M."/>
        </authorList>
    </citation>
    <scope>NUCLEOTIDE SEQUENCE [LARGE SCALE GENOMIC DNA]</scope>
    <source>
        <strain evidence="1 2">GH27</strain>
    </source>
</reference>
<comment type="caution">
    <text evidence="1">The sequence shown here is derived from an EMBL/GenBank/DDBJ whole genome shotgun (WGS) entry which is preliminary data.</text>
</comment>
<dbReference type="AlphaFoldDB" id="A0A5N0YKT0"/>
<organism evidence="1 2">
    <name type="scientific">Enterococcus durans</name>
    <dbReference type="NCBI Taxonomy" id="53345"/>
    <lineage>
        <taxon>Bacteria</taxon>
        <taxon>Bacillati</taxon>
        <taxon>Bacillota</taxon>
        <taxon>Bacilli</taxon>
        <taxon>Lactobacillales</taxon>
        <taxon>Enterococcaceae</taxon>
        <taxon>Enterococcus</taxon>
    </lineage>
</organism>
<dbReference type="Proteomes" id="UP000326078">
    <property type="component" value="Unassembled WGS sequence"/>
</dbReference>
<dbReference type="RefSeq" id="WP_151026739.1">
    <property type="nucleotide sequence ID" value="NZ_VYUK01000010.1"/>
</dbReference>
<protein>
    <recommendedName>
        <fullName evidence="3">Mor transcription activator domain-containing protein</fullName>
    </recommendedName>
</protein>
<evidence type="ECO:0000313" key="1">
    <source>
        <dbReference type="EMBL" id="KAA9202928.1"/>
    </source>
</evidence>
<proteinExistence type="predicted"/>
<evidence type="ECO:0008006" key="3">
    <source>
        <dbReference type="Google" id="ProtNLM"/>
    </source>
</evidence>
<evidence type="ECO:0000313" key="2">
    <source>
        <dbReference type="Proteomes" id="UP000326078"/>
    </source>
</evidence>
<gene>
    <name evidence="1" type="ORF">F6X95_14200</name>
</gene>
<accession>A0A5N0YKT0</accession>
<dbReference type="EMBL" id="VYUT01000037">
    <property type="protein sequence ID" value="KAA9202928.1"/>
    <property type="molecule type" value="Genomic_DNA"/>
</dbReference>
<sequence>MEIDKTCLSNSYKSMNDFFEEMELDSELLYQFYLAFRGQQISFPMKMYDRELVRKRIENMIEQEKTVDIRQLTEVYGFSARWILDLSQYLGHDL</sequence>